<dbReference type="GO" id="GO:0004222">
    <property type="term" value="F:metalloendopeptidase activity"/>
    <property type="evidence" value="ECO:0007669"/>
    <property type="project" value="TreeGrafter"/>
</dbReference>
<keyword evidence="2" id="KW-1133">Transmembrane helix</keyword>
<evidence type="ECO:0000259" key="3">
    <source>
        <dbReference type="Pfam" id="PF01551"/>
    </source>
</evidence>
<name>A0A7U4TIF9_DESA2</name>
<organism evidence="4 5">
    <name type="scientific">Desulfofervidus auxilii</name>
    <dbReference type="NCBI Taxonomy" id="1621989"/>
    <lineage>
        <taxon>Bacteria</taxon>
        <taxon>Pseudomonadati</taxon>
        <taxon>Thermodesulfobacteriota</taxon>
        <taxon>Candidatus Desulfofervidia</taxon>
        <taxon>Candidatus Desulfofervidales</taxon>
        <taxon>Candidatus Desulfofervidaceae</taxon>
        <taxon>Candidatus Desulfofervidus</taxon>
    </lineage>
</organism>
<accession>A0A7U4TIF9</accession>
<feature type="domain" description="M23ase beta-sheet core" evidence="3">
    <location>
        <begin position="179"/>
        <end position="273"/>
    </location>
</feature>
<keyword evidence="5" id="KW-1185">Reference proteome</keyword>
<dbReference type="InterPro" id="IPR016047">
    <property type="entry name" value="M23ase_b-sheet_dom"/>
</dbReference>
<dbReference type="KEGG" id="daw:HS1_001459"/>
<dbReference type="Gene3D" id="2.70.70.10">
    <property type="entry name" value="Glucose Permease (Domain IIA)"/>
    <property type="match status" value="1"/>
</dbReference>
<dbReference type="PANTHER" id="PTHR21666:SF286">
    <property type="entry name" value="LIPOPROTEIN NLPD"/>
    <property type="match status" value="1"/>
</dbReference>
<dbReference type="Pfam" id="PF01551">
    <property type="entry name" value="Peptidase_M23"/>
    <property type="match status" value="1"/>
</dbReference>
<dbReference type="RefSeq" id="WP_066063030.1">
    <property type="nucleotide sequence ID" value="NZ_CP013015.1"/>
</dbReference>
<dbReference type="InterPro" id="IPR050570">
    <property type="entry name" value="Cell_wall_metabolism_enzyme"/>
</dbReference>
<dbReference type="SUPFAM" id="SSF51261">
    <property type="entry name" value="Duplicated hybrid motif"/>
    <property type="match status" value="1"/>
</dbReference>
<proteinExistence type="predicted"/>
<feature type="coiled-coil region" evidence="1">
    <location>
        <begin position="67"/>
        <end position="97"/>
    </location>
</feature>
<dbReference type="Proteomes" id="UP000070560">
    <property type="component" value="Chromosome"/>
</dbReference>
<dbReference type="AlphaFoldDB" id="A0A7U4TIF9"/>
<evidence type="ECO:0000256" key="1">
    <source>
        <dbReference type="SAM" id="Coils"/>
    </source>
</evidence>
<evidence type="ECO:0000313" key="4">
    <source>
        <dbReference type="EMBL" id="AMM41260.1"/>
    </source>
</evidence>
<protein>
    <submittedName>
        <fullName evidence="4">Peptidase M23</fullName>
    </submittedName>
</protein>
<keyword evidence="2" id="KW-0472">Membrane</keyword>
<keyword evidence="2" id="KW-0812">Transmembrane</keyword>
<keyword evidence="1" id="KW-0175">Coiled coil</keyword>
<reference evidence="4 5" key="1">
    <citation type="submission" date="2015-10" db="EMBL/GenBank/DDBJ databases">
        <title>Candidatus Desulfofervidus auxilii, a hydrogenotrophic sulfate-reducing bacterium involved in the thermophilic anaerobic oxidation of methane.</title>
        <authorList>
            <person name="Krukenberg V."/>
            <person name="Richter M."/>
            <person name="Wegener G."/>
        </authorList>
    </citation>
    <scope>NUCLEOTIDE SEQUENCE [LARGE SCALE GENOMIC DNA]</scope>
    <source>
        <strain evidence="4 5">HS1</strain>
    </source>
</reference>
<feature type="transmembrane region" description="Helical" evidence="2">
    <location>
        <begin position="31"/>
        <end position="54"/>
    </location>
</feature>
<dbReference type="FunFam" id="2.70.70.10:FF:000006">
    <property type="entry name" value="M23 family peptidase"/>
    <property type="match status" value="1"/>
</dbReference>
<gene>
    <name evidence="4" type="ORF">HS1_001459</name>
</gene>
<evidence type="ECO:0000256" key="2">
    <source>
        <dbReference type="SAM" id="Phobius"/>
    </source>
</evidence>
<evidence type="ECO:0000313" key="5">
    <source>
        <dbReference type="Proteomes" id="UP000070560"/>
    </source>
</evidence>
<dbReference type="PANTHER" id="PTHR21666">
    <property type="entry name" value="PEPTIDASE-RELATED"/>
    <property type="match status" value="1"/>
</dbReference>
<dbReference type="InterPro" id="IPR011055">
    <property type="entry name" value="Dup_hybrid_motif"/>
</dbReference>
<sequence>MKRVWNLFLMPISIIVVPSKKKKFFKRVFPLWGLILLGVFSLAIMVGAISLTYYKLHQSEKELVFWQNKYQQDVASLKNTLVQLKQTEQKLRSLLKLGSKEEIIKQAEFKDLPSSSGAVEIEDIKQEIEKRIRSISSLKVYLKRQKSIYLATPLGWPTSGYISSSFGWRIHPITGLKDFHHGVDIAASIGTPVKSTANGIVVYTGRTKGNGNFVIIEHGCGYSTLYAHLKKYIVKEGQEVKRGDVIGYIGSTGLSTGSHLHYEVWKNKKRINPLPYIKEKINFAQG</sequence>
<dbReference type="CDD" id="cd12797">
    <property type="entry name" value="M23_peptidase"/>
    <property type="match status" value="1"/>
</dbReference>
<dbReference type="EMBL" id="CP013015">
    <property type="protein sequence ID" value="AMM41260.1"/>
    <property type="molecule type" value="Genomic_DNA"/>
</dbReference>